<evidence type="ECO:0000313" key="1">
    <source>
        <dbReference type="EMBL" id="PWW27450.1"/>
    </source>
</evidence>
<name>A0A2V2ZSW3_9BACI</name>
<organism evidence="1 2">
    <name type="scientific">Cytobacillus oceanisediminis</name>
    <dbReference type="NCBI Taxonomy" id="665099"/>
    <lineage>
        <taxon>Bacteria</taxon>
        <taxon>Bacillati</taxon>
        <taxon>Bacillota</taxon>
        <taxon>Bacilli</taxon>
        <taxon>Bacillales</taxon>
        <taxon>Bacillaceae</taxon>
        <taxon>Cytobacillus</taxon>
    </lineage>
</organism>
<comment type="caution">
    <text evidence="1">The sequence shown here is derived from an EMBL/GenBank/DDBJ whole genome shotgun (WGS) entry which is preliminary data.</text>
</comment>
<gene>
    <name evidence="1" type="ORF">DFO73_108193</name>
</gene>
<reference evidence="1 2" key="1">
    <citation type="submission" date="2018-05" db="EMBL/GenBank/DDBJ databases">
        <title>Freshwater and sediment microbial communities from various areas in North America, analyzing microbe dynamics in response to fracking.</title>
        <authorList>
            <person name="Lamendella R."/>
        </authorList>
    </citation>
    <scope>NUCLEOTIDE SEQUENCE [LARGE SCALE GENOMIC DNA]</scope>
    <source>
        <strain evidence="1 2">15_TX</strain>
    </source>
</reference>
<dbReference type="EMBL" id="QGTW01000008">
    <property type="protein sequence ID" value="PWW27450.1"/>
    <property type="molecule type" value="Genomic_DNA"/>
</dbReference>
<dbReference type="AlphaFoldDB" id="A0A2V2ZSW3"/>
<dbReference type="Proteomes" id="UP000247150">
    <property type="component" value="Unassembled WGS sequence"/>
</dbReference>
<sequence length="31" mass="3541">MKKNQQAQTNFYIRTTDLGGGTYAINTVRYS</sequence>
<accession>A0A2V2ZSW3</accession>
<evidence type="ECO:0000313" key="2">
    <source>
        <dbReference type="Proteomes" id="UP000247150"/>
    </source>
</evidence>
<proteinExistence type="predicted"/>
<protein>
    <submittedName>
        <fullName evidence="1">Uncharacterized protein</fullName>
    </submittedName>
</protein>